<comment type="caution">
    <text evidence="1">The sequence shown here is derived from an EMBL/GenBank/DDBJ whole genome shotgun (WGS) entry which is preliminary data.</text>
</comment>
<evidence type="ECO:0000313" key="2">
    <source>
        <dbReference type="Proteomes" id="UP001211987"/>
    </source>
</evidence>
<name>A0AB35INF2_9FIRM</name>
<sequence length="192" mass="22235">MYVIKYDRDIYAGTYNDMDGCYLYPSSYFNMQKPKVFKTLKGAEKHLSNLKNKVVFGKNADVYNFKIIEWSENDLESHLISIGVKPGKNDDPQNSNTISPDKKLEKYWKKVFKPLKNEEIEITNITVSDNVCTINYLMPYCTSSEVYIFQADIDKEKAAGGFCNTVEEKANEMIVMIRECSNIRNIFKKIQV</sequence>
<protein>
    <submittedName>
        <fullName evidence="1">Uncharacterized protein</fullName>
    </submittedName>
</protein>
<evidence type="ECO:0000313" key="1">
    <source>
        <dbReference type="EMBL" id="MDB7084715.1"/>
    </source>
</evidence>
<dbReference type="RefSeq" id="WP_195992809.1">
    <property type="nucleotide sequence ID" value="NZ_JADPBJ010000045.1"/>
</dbReference>
<gene>
    <name evidence="1" type="ORF">PM738_12955</name>
</gene>
<dbReference type="Proteomes" id="UP001211987">
    <property type="component" value="Unassembled WGS sequence"/>
</dbReference>
<reference evidence="1" key="1">
    <citation type="submission" date="2023-01" db="EMBL/GenBank/DDBJ databases">
        <title>Human gut microbiome strain richness.</title>
        <authorList>
            <person name="Chen-Liaw A."/>
        </authorList>
    </citation>
    <scope>NUCLEOTIDE SEQUENCE</scope>
    <source>
        <strain evidence="1">1001217st2_G6_1001217B_191108</strain>
    </source>
</reference>
<dbReference type="AlphaFoldDB" id="A0AB35INF2"/>
<proteinExistence type="predicted"/>
<organism evidence="1 2">
    <name type="scientific">Thomasclavelia ramosa</name>
    <dbReference type="NCBI Taxonomy" id="1547"/>
    <lineage>
        <taxon>Bacteria</taxon>
        <taxon>Bacillati</taxon>
        <taxon>Bacillota</taxon>
        <taxon>Erysipelotrichia</taxon>
        <taxon>Erysipelotrichales</taxon>
        <taxon>Coprobacillaceae</taxon>
        <taxon>Thomasclavelia</taxon>
    </lineage>
</organism>
<accession>A0AB35INF2</accession>
<dbReference type="EMBL" id="JAQLKE010000023">
    <property type="protein sequence ID" value="MDB7084715.1"/>
    <property type="molecule type" value="Genomic_DNA"/>
</dbReference>